<proteinExistence type="predicted"/>
<name>D5E4N5_MYCCM</name>
<keyword evidence="2" id="KW-0449">Lipoprotein</keyword>
<protein>
    <submittedName>
        <fullName evidence="2">Putative lipoprotein</fullName>
    </submittedName>
</protein>
<accession>D5E4N5</accession>
<dbReference type="PROSITE" id="PS51257">
    <property type="entry name" value="PROKAR_LIPOPROTEIN"/>
    <property type="match status" value="1"/>
</dbReference>
<dbReference type="HOGENOM" id="CLU_2168154_0_0_14"/>
<dbReference type="EMBL" id="CP001991">
    <property type="protein sequence ID" value="ADE19882.1"/>
    <property type="molecule type" value="Genomic_DNA"/>
</dbReference>
<keyword evidence="3" id="KW-1185">Reference proteome</keyword>
<reference evidence="3" key="1">
    <citation type="submission" date="2010-03" db="EMBL/GenBank/DDBJ databases">
        <title>The complete genome of Mycoplasma crocodyli MP145.</title>
        <authorList>
            <person name="Glass J.I."/>
            <person name="Durkin A.S."/>
            <person name="Hostetler J."/>
            <person name="Jackson J."/>
            <person name="Johnson J."/>
            <person name="May M.A."/>
            <person name="Paralanov V."/>
            <person name="Radune D."/>
            <person name="Szczypinski B."/>
            <person name="Brown D.R."/>
        </authorList>
    </citation>
    <scope>NUCLEOTIDE SEQUENCE [LARGE SCALE GENOMIC DNA]</scope>
    <source>
        <strain evidence="3">ATCC 51981 / MP145</strain>
    </source>
</reference>
<sequence length="110" mass="11952">MKLNKFILSGAVLVSGVAAIAVSVSCASSREKKIDKLIARAEKLGQPGVLIVSSLKKEKDGLKEYDKATSEEKKELNAATKLLTGKTLLEHLDDELARMEKEIAELEKAK</sequence>
<feature type="chain" id="PRO_5003070489" evidence="1">
    <location>
        <begin position="21"/>
        <end position="110"/>
    </location>
</feature>
<gene>
    <name evidence="2" type="ordered locus">MCRO_0044</name>
</gene>
<feature type="signal peptide" evidence="1">
    <location>
        <begin position="1"/>
        <end position="20"/>
    </location>
</feature>
<organism evidence="2 3">
    <name type="scientific">Mycoplasma crocodyli (strain ATCC 51981 / MP145)</name>
    <dbReference type="NCBI Taxonomy" id="512564"/>
    <lineage>
        <taxon>Bacteria</taxon>
        <taxon>Bacillati</taxon>
        <taxon>Mycoplasmatota</taxon>
        <taxon>Mollicutes</taxon>
        <taxon>Mycoplasmataceae</taxon>
        <taxon>Mycoplasma</taxon>
    </lineage>
</organism>
<evidence type="ECO:0000313" key="2">
    <source>
        <dbReference type="EMBL" id="ADE19882.1"/>
    </source>
</evidence>
<keyword evidence="1" id="KW-0732">Signal</keyword>
<evidence type="ECO:0000313" key="3">
    <source>
        <dbReference type="Proteomes" id="UP000001845"/>
    </source>
</evidence>
<dbReference type="KEGG" id="mcd:MCRO_0044"/>
<dbReference type="RefSeq" id="WP_013054658.1">
    <property type="nucleotide sequence ID" value="NC_014014.1"/>
</dbReference>
<dbReference type="AlphaFoldDB" id="D5E4N5"/>
<reference key="2">
    <citation type="submission" date="2010-03" db="EMBL/GenBank/DDBJ databases">
        <authorList>
            <person name="Ma Z."/>
            <person name="Wang X."/>
            <person name="Liu H."/>
        </authorList>
    </citation>
    <scope>NUCLEOTIDE SEQUENCE</scope>
    <source>
        <strain>MP145</strain>
    </source>
</reference>
<evidence type="ECO:0000256" key="1">
    <source>
        <dbReference type="SAM" id="SignalP"/>
    </source>
</evidence>
<reference evidence="2 3" key="3">
    <citation type="journal article" date="2011" name="J. Bacteriol.">
        <title>Genome sequences of Mycoplasma alligatoris A21JP2T and Mycoplasma crocodyli MP145T.</title>
        <authorList>
            <person name="Brown D.R."/>
            <person name="Farmerie W.G."/>
            <person name="May M."/>
            <person name="Benders G.A."/>
            <person name="Durkin A.S."/>
            <person name="Hlavinka K."/>
            <person name="Hostetler J."/>
            <person name="Jackson J."/>
            <person name="Johnson J."/>
            <person name="Miller R.H."/>
            <person name="Paralanov V."/>
            <person name="Radune D."/>
            <person name="Szczypinski B."/>
            <person name="Glass J.I."/>
        </authorList>
    </citation>
    <scope>NUCLEOTIDE SEQUENCE [LARGE SCALE GENOMIC DNA]</scope>
    <source>
        <strain evidence="3">ATCC 51981 / MP145</strain>
    </source>
</reference>
<dbReference type="Proteomes" id="UP000001845">
    <property type="component" value="Chromosome"/>
</dbReference>